<accession>A0A2Z6T7P9</accession>
<dbReference type="OrthoDB" id="2305590at2"/>
<organism evidence="2 3">
    <name type="scientific">Lactobacillus rodentium</name>
    <dbReference type="NCBI Taxonomy" id="947835"/>
    <lineage>
        <taxon>Bacteria</taxon>
        <taxon>Bacillati</taxon>
        <taxon>Bacillota</taxon>
        <taxon>Bacilli</taxon>
        <taxon>Lactobacillales</taxon>
        <taxon>Lactobacillaceae</taxon>
        <taxon>Lactobacillus</taxon>
    </lineage>
</organism>
<protein>
    <submittedName>
        <fullName evidence="2">Peptidase M16</fullName>
    </submittedName>
</protein>
<dbReference type="GO" id="GO:0046872">
    <property type="term" value="F:metal ion binding"/>
    <property type="evidence" value="ECO:0007669"/>
    <property type="project" value="InterPro"/>
</dbReference>
<dbReference type="InterPro" id="IPR011249">
    <property type="entry name" value="Metalloenz_LuxS/M16"/>
</dbReference>
<dbReference type="InterPro" id="IPR007863">
    <property type="entry name" value="Peptidase_M16_C"/>
</dbReference>
<comment type="caution">
    <text evidence="2">The sequence shown here is derived from an EMBL/GenBank/DDBJ whole genome shotgun (WGS) entry which is preliminary data.</text>
</comment>
<evidence type="ECO:0000259" key="1">
    <source>
        <dbReference type="Pfam" id="PF05193"/>
    </source>
</evidence>
<reference evidence="3" key="1">
    <citation type="submission" date="2018-03" db="EMBL/GenBank/DDBJ databases">
        <title>New taxa in the Lactobacillus gasseri group.</title>
        <authorList>
            <person name="Tanizawa Y."/>
            <person name="Tohno M."/>
            <person name="Endo A."/>
            <person name="Arita M."/>
        </authorList>
    </citation>
    <scope>NUCLEOTIDE SEQUENCE [LARGE SCALE GENOMIC DNA]</scope>
    <source>
        <strain evidence="3">DSM 24759</strain>
    </source>
</reference>
<evidence type="ECO:0000313" key="3">
    <source>
        <dbReference type="Proteomes" id="UP000257317"/>
    </source>
</evidence>
<sequence length="404" mass="46232">MTNIQIEPNYKFKTASVGCFLRLPLNQKNLALANVLCVMQSNASLLYPGVSLQAKALEEKYDSQLEIFPQVFGNQIIIFYSLNFIEPREILNPDYNYAEIIKMFLGIIKKPLFNPSLLYLAKSQLSSVRAQYLDIPSNYALNRFFEYWYRNESQYKDNMFGDMEVIKNCTIEQIKSFFDNLKTYPAVCLGLVENPDMMTDLLQEQLDWPGFFRSFDTDELTIPAHFAPFTKNEEGEHGQTQLLMGFGYDASLPLDLRQFGGLILSQYLAGDESSKLFTSIREDLGAAYAIEVNNLLDDSLLLISAGIDKDKLLATKAKINQSIREVAKGNIDKTLFKRAQNALKRTYQSNEDQESLLLMQLLANTLRGRSLTIEERIKKVVNFTPEKLTRFAQSLFLNESYCLQ</sequence>
<dbReference type="EMBL" id="BFBY01000012">
    <property type="protein sequence ID" value="GBG05376.1"/>
    <property type="molecule type" value="Genomic_DNA"/>
</dbReference>
<proteinExistence type="predicted"/>
<dbReference type="AlphaFoldDB" id="A0A2Z6T7P9"/>
<dbReference type="SUPFAM" id="SSF63411">
    <property type="entry name" value="LuxS/MPP-like metallohydrolase"/>
    <property type="match status" value="2"/>
</dbReference>
<evidence type="ECO:0000313" key="2">
    <source>
        <dbReference type="EMBL" id="GBG05376.1"/>
    </source>
</evidence>
<dbReference type="Proteomes" id="UP000257317">
    <property type="component" value="Unassembled WGS sequence"/>
</dbReference>
<gene>
    <name evidence="2" type="ORF">LrDSM24759_12900</name>
</gene>
<keyword evidence="3" id="KW-1185">Reference proteome</keyword>
<dbReference type="Gene3D" id="3.30.830.10">
    <property type="entry name" value="Metalloenzyme, LuxS/M16 peptidase-like"/>
    <property type="match status" value="2"/>
</dbReference>
<dbReference type="RefSeq" id="WP_117118705.1">
    <property type="nucleotide sequence ID" value="NZ_BFBY01000012.1"/>
</dbReference>
<feature type="domain" description="Peptidase M16 C-terminal" evidence="1">
    <location>
        <begin position="219"/>
        <end position="343"/>
    </location>
</feature>
<name>A0A2Z6T7P9_9LACO</name>
<dbReference type="Pfam" id="PF05193">
    <property type="entry name" value="Peptidase_M16_C"/>
    <property type="match status" value="1"/>
</dbReference>